<evidence type="ECO:0000256" key="2">
    <source>
        <dbReference type="ARBA" id="ARBA00008661"/>
    </source>
</evidence>
<keyword evidence="9" id="KW-0472">Membrane</keyword>
<keyword evidence="13" id="KW-1185">Reference proteome</keyword>
<dbReference type="Pfam" id="PF01762">
    <property type="entry name" value="Galactosyl_T"/>
    <property type="match status" value="1"/>
</dbReference>
<keyword evidence="5" id="KW-0812">Transmembrane</keyword>
<comment type="subcellular location">
    <subcellularLocation>
        <location evidence="1 10">Golgi apparatus membrane</location>
        <topology evidence="1 10">Single-pass type II membrane protein</topology>
    </subcellularLocation>
</comment>
<dbReference type="PANTHER" id="PTHR11214">
    <property type="entry name" value="BETA-1,3-N-ACETYLGLUCOSAMINYLTRANSFERASE"/>
    <property type="match status" value="1"/>
</dbReference>
<evidence type="ECO:0000256" key="4">
    <source>
        <dbReference type="ARBA" id="ARBA00022679"/>
    </source>
</evidence>
<dbReference type="EMBL" id="CAUJNA010000356">
    <property type="protein sequence ID" value="CAJ1376008.1"/>
    <property type="molecule type" value="Genomic_DNA"/>
</dbReference>
<comment type="similarity">
    <text evidence="2 10">Belongs to the glycosyltransferase 31 family.</text>
</comment>
<evidence type="ECO:0000256" key="1">
    <source>
        <dbReference type="ARBA" id="ARBA00004323"/>
    </source>
</evidence>
<evidence type="ECO:0000256" key="9">
    <source>
        <dbReference type="ARBA" id="ARBA00023136"/>
    </source>
</evidence>
<dbReference type="AlphaFoldDB" id="A0AA36HXK2"/>
<feature type="chain" id="PRO_5041404181" description="Hexosyltransferase" evidence="11">
    <location>
        <begin position="16"/>
        <end position="258"/>
    </location>
</feature>
<accession>A0AA36HXK2</accession>
<evidence type="ECO:0000256" key="7">
    <source>
        <dbReference type="ARBA" id="ARBA00022989"/>
    </source>
</evidence>
<evidence type="ECO:0000256" key="5">
    <source>
        <dbReference type="ARBA" id="ARBA00022692"/>
    </source>
</evidence>
<dbReference type="EC" id="2.4.1.-" evidence="10"/>
<evidence type="ECO:0000256" key="3">
    <source>
        <dbReference type="ARBA" id="ARBA00022676"/>
    </source>
</evidence>
<evidence type="ECO:0000313" key="12">
    <source>
        <dbReference type="EMBL" id="CAJ1376008.1"/>
    </source>
</evidence>
<feature type="non-terminal residue" evidence="12">
    <location>
        <position position="1"/>
    </location>
</feature>
<dbReference type="Gene3D" id="3.90.550.50">
    <property type="match status" value="1"/>
</dbReference>
<feature type="signal peptide" evidence="11">
    <location>
        <begin position="1"/>
        <end position="15"/>
    </location>
</feature>
<name>A0AA36HXK2_9DINO</name>
<dbReference type="InterPro" id="IPR002659">
    <property type="entry name" value="Glyco_trans_31"/>
</dbReference>
<keyword evidence="7" id="KW-1133">Transmembrane helix</keyword>
<dbReference type="Proteomes" id="UP001178507">
    <property type="component" value="Unassembled WGS sequence"/>
</dbReference>
<keyword evidence="4" id="KW-0808">Transferase</keyword>
<keyword evidence="8 10" id="KW-0333">Golgi apparatus</keyword>
<dbReference type="GO" id="GO:0000139">
    <property type="term" value="C:Golgi membrane"/>
    <property type="evidence" value="ECO:0007669"/>
    <property type="project" value="UniProtKB-SubCell"/>
</dbReference>
<evidence type="ECO:0000256" key="6">
    <source>
        <dbReference type="ARBA" id="ARBA00022968"/>
    </source>
</evidence>
<dbReference type="PANTHER" id="PTHR11214:SF3">
    <property type="entry name" value="BETA-1,3-GALACTOSYLTRANSFERASE 6"/>
    <property type="match status" value="1"/>
</dbReference>
<sequence length="258" mass="28986">MLRAGLFLLSVSCTAMEVSVDAGGSVRHVRHRPALVRKEAGNASRLEHYDLLVIIPAKLTRDRRRLQAVRDTWARDIDESHRCARCGSNRTVKYLFVLGEEASEADAPPDAVVLPRCSSDYDRLAEKVRRGIHYVVGRYSFNLLLKADTDSWIFLDRLLQFAEDHRLFDGKRAVQAGEVRRHGRPQGAGGRNEDSVFAQLTGQETYPVYTPGCGYLLTRNLCNYISLLAETKSQAGEEALPELQDLPQEDVAVGFWLE</sequence>
<evidence type="ECO:0000313" key="13">
    <source>
        <dbReference type="Proteomes" id="UP001178507"/>
    </source>
</evidence>
<reference evidence="12" key="1">
    <citation type="submission" date="2023-08" db="EMBL/GenBank/DDBJ databases">
        <authorList>
            <person name="Chen Y."/>
            <person name="Shah S."/>
            <person name="Dougan E. K."/>
            <person name="Thang M."/>
            <person name="Chan C."/>
        </authorList>
    </citation>
    <scope>NUCLEOTIDE SEQUENCE</scope>
</reference>
<gene>
    <name evidence="12" type="ORF">EVOR1521_LOCUS5175</name>
</gene>
<keyword evidence="6" id="KW-0735">Signal-anchor</keyword>
<dbReference type="GO" id="GO:0016758">
    <property type="term" value="F:hexosyltransferase activity"/>
    <property type="evidence" value="ECO:0007669"/>
    <property type="project" value="InterPro"/>
</dbReference>
<keyword evidence="3 10" id="KW-0328">Glycosyltransferase</keyword>
<dbReference type="GO" id="GO:0006493">
    <property type="term" value="P:protein O-linked glycosylation"/>
    <property type="evidence" value="ECO:0007669"/>
    <property type="project" value="TreeGrafter"/>
</dbReference>
<organism evidence="12 13">
    <name type="scientific">Effrenium voratum</name>
    <dbReference type="NCBI Taxonomy" id="2562239"/>
    <lineage>
        <taxon>Eukaryota</taxon>
        <taxon>Sar</taxon>
        <taxon>Alveolata</taxon>
        <taxon>Dinophyceae</taxon>
        <taxon>Suessiales</taxon>
        <taxon>Symbiodiniaceae</taxon>
        <taxon>Effrenium</taxon>
    </lineage>
</organism>
<proteinExistence type="inferred from homology"/>
<keyword evidence="11" id="KW-0732">Signal</keyword>
<protein>
    <recommendedName>
        <fullName evidence="10">Hexosyltransferase</fullName>
        <ecNumber evidence="10">2.4.1.-</ecNumber>
    </recommendedName>
</protein>
<evidence type="ECO:0000256" key="8">
    <source>
        <dbReference type="ARBA" id="ARBA00023034"/>
    </source>
</evidence>
<evidence type="ECO:0000256" key="10">
    <source>
        <dbReference type="RuleBase" id="RU363063"/>
    </source>
</evidence>
<comment type="caution">
    <text evidence="12">The sequence shown here is derived from an EMBL/GenBank/DDBJ whole genome shotgun (WGS) entry which is preliminary data.</text>
</comment>
<evidence type="ECO:0000256" key="11">
    <source>
        <dbReference type="SAM" id="SignalP"/>
    </source>
</evidence>